<comment type="similarity">
    <text evidence="5">Belongs to the SAT4 family.</text>
</comment>
<feature type="transmembrane region" description="Helical" evidence="7">
    <location>
        <begin position="106"/>
        <end position="129"/>
    </location>
</feature>
<dbReference type="Proteomes" id="UP000696280">
    <property type="component" value="Unassembled WGS sequence"/>
</dbReference>
<dbReference type="OrthoDB" id="5022096at2759"/>
<evidence type="ECO:0000313" key="10">
    <source>
        <dbReference type="Proteomes" id="UP000696280"/>
    </source>
</evidence>
<dbReference type="PANTHER" id="PTHR33048:SF167">
    <property type="entry name" value="INTEGRAL MEMBRANE PROTEIN"/>
    <property type="match status" value="1"/>
</dbReference>
<feature type="region of interest" description="Disordered" evidence="6">
    <location>
        <begin position="374"/>
        <end position="448"/>
    </location>
</feature>
<comment type="caution">
    <text evidence="9">The sequence shown here is derived from an EMBL/GenBank/DDBJ whole genome shotgun (WGS) entry which is preliminary data.</text>
</comment>
<keyword evidence="4 7" id="KW-0472">Membrane</keyword>
<dbReference type="PANTHER" id="PTHR33048">
    <property type="entry name" value="PTH11-LIKE INTEGRAL MEMBRANE PROTEIN (AFU_ORTHOLOGUE AFUA_5G11245)"/>
    <property type="match status" value="1"/>
</dbReference>
<dbReference type="AlphaFoldDB" id="A0A9N9PVZ7"/>
<protein>
    <recommendedName>
        <fullName evidence="8">Rhodopsin domain-containing protein</fullName>
    </recommendedName>
</protein>
<feature type="transmembrane region" description="Helical" evidence="7">
    <location>
        <begin position="225"/>
        <end position="243"/>
    </location>
</feature>
<sequence length="448" mass="49977">MFLPRRTTPAPAPYEFPPVSPESHGRMILGVVGSFTSFACAVVILRLYVRTAILNTLGTDDYLMFVAMLCSLVAFVFIVIEVHLGVGEHFGNLHQLSNYADILHYSYHHGWILVTGITCVKLSVGFFLLRLVQGKWYKRFIIAWMIFLVIFTLACVGTLIFQCLPVDAAWDFELRFRVHAKCYEIGIFTSIGLFNGAVNIFTDFAFATLPIPVILPLKINLRTKIILICILGLGYAACAAAIIKEYLLSSFFTNRDILFNNAFNVWNDVELNIGILAASLPTLRPLFASILDNKSLSTSNTHRTSKSNIRVIQNDSRGYRFGSEIASEREGAMGGLEKGERDGMSVSTCSIIKPPSPHSLSSAYAVKLHAPSRASSREEEISLGRQNSGASLGSSGMSKLQKLEEHAEEEGMAIVRRERERARSRRDRRKRDSEGEGILRTTEVRIER</sequence>
<name>A0A9N9PVZ7_9HELO</name>
<evidence type="ECO:0000256" key="1">
    <source>
        <dbReference type="ARBA" id="ARBA00004141"/>
    </source>
</evidence>
<evidence type="ECO:0000256" key="3">
    <source>
        <dbReference type="ARBA" id="ARBA00022989"/>
    </source>
</evidence>
<feature type="transmembrane region" description="Helical" evidence="7">
    <location>
        <begin position="185"/>
        <end position="213"/>
    </location>
</feature>
<dbReference type="InterPro" id="IPR052337">
    <property type="entry name" value="SAT4-like"/>
</dbReference>
<evidence type="ECO:0000256" key="4">
    <source>
        <dbReference type="ARBA" id="ARBA00023136"/>
    </source>
</evidence>
<dbReference type="InterPro" id="IPR049326">
    <property type="entry name" value="Rhodopsin_dom_fungi"/>
</dbReference>
<evidence type="ECO:0000313" key="9">
    <source>
        <dbReference type="EMBL" id="CAG8961926.1"/>
    </source>
</evidence>
<evidence type="ECO:0000256" key="6">
    <source>
        <dbReference type="SAM" id="MobiDB-lite"/>
    </source>
</evidence>
<proteinExistence type="inferred from homology"/>
<dbReference type="GO" id="GO:0016020">
    <property type="term" value="C:membrane"/>
    <property type="evidence" value="ECO:0007669"/>
    <property type="project" value="UniProtKB-SubCell"/>
</dbReference>
<feature type="transmembrane region" description="Helical" evidence="7">
    <location>
        <begin position="61"/>
        <end position="86"/>
    </location>
</feature>
<feature type="domain" description="Rhodopsin" evidence="8">
    <location>
        <begin position="45"/>
        <end position="288"/>
    </location>
</feature>
<keyword evidence="2 7" id="KW-0812">Transmembrane</keyword>
<dbReference type="Pfam" id="PF20684">
    <property type="entry name" value="Fung_rhodopsin"/>
    <property type="match status" value="1"/>
</dbReference>
<dbReference type="EMBL" id="CAJVRL010000120">
    <property type="protein sequence ID" value="CAG8961926.1"/>
    <property type="molecule type" value="Genomic_DNA"/>
</dbReference>
<evidence type="ECO:0000256" key="7">
    <source>
        <dbReference type="SAM" id="Phobius"/>
    </source>
</evidence>
<reference evidence="9" key="1">
    <citation type="submission" date="2021-07" db="EMBL/GenBank/DDBJ databases">
        <authorList>
            <person name="Durling M."/>
        </authorList>
    </citation>
    <scope>NUCLEOTIDE SEQUENCE</scope>
</reference>
<accession>A0A9N9PVZ7</accession>
<gene>
    <name evidence="9" type="ORF">HYFRA_00014084</name>
</gene>
<comment type="subcellular location">
    <subcellularLocation>
        <location evidence="1">Membrane</location>
        <topology evidence="1">Multi-pass membrane protein</topology>
    </subcellularLocation>
</comment>
<evidence type="ECO:0000256" key="5">
    <source>
        <dbReference type="ARBA" id="ARBA00038359"/>
    </source>
</evidence>
<feature type="compositionally biased region" description="Polar residues" evidence="6">
    <location>
        <begin position="384"/>
        <end position="398"/>
    </location>
</feature>
<organism evidence="9 10">
    <name type="scientific">Hymenoscyphus fraxineus</name>
    <dbReference type="NCBI Taxonomy" id="746836"/>
    <lineage>
        <taxon>Eukaryota</taxon>
        <taxon>Fungi</taxon>
        <taxon>Dikarya</taxon>
        <taxon>Ascomycota</taxon>
        <taxon>Pezizomycotina</taxon>
        <taxon>Leotiomycetes</taxon>
        <taxon>Helotiales</taxon>
        <taxon>Helotiaceae</taxon>
        <taxon>Hymenoscyphus</taxon>
    </lineage>
</organism>
<feature type="transmembrane region" description="Helical" evidence="7">
    <location>
        <begin position="141"/>
        <end position="165"/>
    </location>
</feature>
<evidence type="ECO:0000256" key="2">
    <source>
        <dbReference type="ARBA" id="ARBA00022692"/>
    </source>
</evidence>
<keyword evidence="10" id="KW-1185">Reference proteome</keyword>
<keyword evidence="3 7" id="KW-1133">Transmembrane helix</keyword>
<feature type="transmembrane region" description="Helical" evidence="7">
    <location>
        <begin position="27"/>
        <end position="49"/>
    </location>
</feature>
<evidence type="ECO:0000259" key="8">
    <source>
        <dbReference type="Pfam" id="PF20684"/>
    </source>
</evidence>